<feature type="region of interest" description="Disordered" evidence="2">
    <location>
        <begin position="1558"/>
        <end position="1633"/>
    </location>
</feature>
<name>A0A840QJK6_9PSEU</name>
<evidence type="ECO:0000256" key="2">
    <source>
        <dbReference type="SAM" id="MobiDB-lite"/>
    </source>
</evidence>
<feature type="region of interest" description="Disordered" evidence="2">
    <location>
        <begin position="1312"/>
        <end position="1350"/>
    </location>
</feature>
<feature type="transmembrane region" description="Helical" evidence="3">
    <location>
        <begin position="103"/>
        <end position="124"/>
    </location>
</feature>
<feature type="compositionally biased region" description="Basic and acidic residues" evidence="2">
    <location>
        <begin position="4747"/>
        <end position="4767"/>
    </location>
</feature>
<feature type="compositionally biased region" description="Basic and acidic residues" evidence="2">
    <location>
        <begin position="1868"/>
        <end position="1892"/>
    </location>
</feature>
<feature type="compositionally biased region" description="Basic and acidic residues" evidence="2">
    <location>
        <begin position="1647"/>
        <end position="1677"/>
    </location>
</feature>
<feature type="region of interest" description="Disordered" evidence="2">
    <location>
        <begin position="780"/>
        <end position="823"/>
    </location>
</feature>
<sequence length="6298" mass="675705">MSLMVPEEVRRLFQVLTGEDMTDADEDALFAVAAALESGAAMVEVLGPVVGEVVGRVRGGFSGKAADRFAQRLGAFGPVLESGGVGLRELAGFVRNLAVQVQYLKFVTVGGLLLLLAEVAWAVAMAGPTGGASMAWLAARFAVMRLLLTRWWGQLFMRLAMSQVVGVGLQVVMDAGAQGLQFALGTREKWDAAMSEMAVGVGSFSGLLAVPLSALGNVVGNAISKVLVRGLGDKIDVEVLAAAARQVAEEHAEQYPVASMAKFADVVSKNLDDCTGMSVRAMWVARFGHGLGESLEEGLTEMLGEAGYGAISGQGAQWNPFSFTAGVSEAIGSGIGNLAGLAVRGELIPAGRAREDTGGEKDSAGTDTGTGTTEELQAEQAGEKPGFAETFSEKPGFSKSMSDVDSGVLAPGSEKVAADLEKGSVGPGVAVASAVLSASSAPGKTPPGDSSGAAGAGNGAVARENAASLSSSAGAGPGSLAQQTSVSDIGIAPSGGPGRVGTGGVVGAGSTTGVRETPELISPVPRYAGDAAAPDGLSGQGRPGTPPPPYRPSPGDDQVRSDALGTGDATGLGGTRTGTPPPAYSPPADAVHAASGKSNVDSDGGSVGYSEWSAPGPLNQGGPPVSADGVTAGDVRADAPQYDGHSTPSQSHVNDMDPLGSTGSSDAGSPGAPVGPPVAGPGSPGSGVPVVSDGGVTVGDSGVGSPLREDRAGTGLSGVDGQNAVVERVRTGEPGSPVDTNLTGSPDAPGVSSGGMVPETTSPVAGALAADGAVVLPGQGPARGEATAPGVSVGTGSVAGNAPQSPVSPPSSGVMSSGGGVPGAGPVGLPADAVRVPVPTDAVSTGGVAEFVRARVAGTGPVVFASGDGADSGAVVSPAQAAEVARSLGRDVVALVPGRGQRDARWMRFGADGARPRPVGGPGRIEAPVQTGQGRDVPDAFADSSTAVPTSAAQTGSTGQAERVPAAEATATGTAFSGQDTSGHAPDRPESASVADWTVSDLLREVERAKAVDGPRPAAMRIVQGTQDVVRLARGRAGVSLEDVVALVAARVTEFGPAVAKRFSRDLAAKLATEGTGLAIRAGAGPDRQPGVPVGMESADREGTVAAGVSRGSVDARGRKRGLSDDAVDDGAAHRPAGSGQAAGNAEQSSRELHWQRGAEQTGEAAGWAAWRAPAAGESSTGAVLGERWGQSGQVGVAQPADIRDEVGAHQKPEWEQVREAALAEARRARDAGEPYSAAVLGQKFGKSERWGRARLAEIRDVPQPGVQEREQVREAARVEARRARDTGEPYSGAALGQRFGKSERWGRARLAEIRDEGGAPQPRVRDRGREQLREAARVEARRSRDAGEPYSGAALGERFGKSERWGWARLAEIRDVPQPGVQEREQVREAARVEARRARDAGEPYSGAVLGQKFGKSDRWGCARLAEIKDDATLPQEQAWVEQRWVGDAGEIYAGSVLGERFEQSATWGPERLAEVGDEGGAPGPRVRDRAREQAWVEQPWVRDAGQSYSRSMLGERFEQSAFWGGERLAEVGDEGGAPGSLVRDWERDQVREAARVEARRARDAGEPYSGAALGEKFGRSDTWGRERLAEIRDVPRPSAHEQDQVREAARAEARRARDAGEPYSGAALGAKFGRSDTWGRERLAEIRDVPRPSAHEQDQVREAARAEARRARDAGEPYSGAALGAKFGKSERWGQERLAEIGDEGGAPGSPVPDWERELARVEARRARDAGEPYSGSILGARFGKSASWGRERLAEIRDVHQPSVREREREREAARVEARRARDAGEPYSGSTLGARFGKSASWGRGRLAEIRDVHQPSVREREREREAARVEARRAREAGEPYSALALGERFGRSEPWGQARLAEIRDVDQQSVQEKQRAEARRARDAGEPYSGPTLGARFGKSETWGRARLAEIGDGRGGSTGDASGAGDGVAGESFPSADVAATGRAQRVAAESANDAVAIEPEVGAVAGHRAVPAAVAASSADAVASARWWRVMTSGPGTQDVVRSAGADAVPTTAVSLPVEGAQERADYTGWTRSPYQAAAAPPDARPLLVLGHNETLLSADAVAWASGTGADVLARLDLGAGPSWLLHRAGGNRPRPVDPPAELTRRPRLEPLLFRGPRDSSDLIERAAWSAPDLPDTQIVGVHVTGDGYAVLGDGSVLQPEDFAMRVQRDRRFVLGPTIALLGCAAYRRRDPGALSFAERFIRALGGWAWAADTEVLQTADGRVHATETAVTQDGRLLPMFPYGQGTGHWSLLDPDGQQVDTRGPELWAALTGMTPPRYTDHTPEPLIVWSDNDNADLASLDDRDHDLASLSDGDYTEPEPEEEAYEIARRAYVAGEPFTPEELGALFVLDGDWGEQQLDDMTEELELQQEARRVAREAEEAGDPLDLDDFSTMFGRNRGWVEARIAEMTEAREGELALEWAVAAAGQHYTAEELAEQRFAAMWEEREEREQWEQREMNRLAQEMAREAEDAGEPLTAQALGARFGQDRGWGAARLADMRGEPQQAAARAAAREAEEAGQPYTPEALGARFGRDSEWGAARIAEMRDEPQQAQARAEARRAYEARELYTARELGARFQQNRQWGAARLTEMREELVRERETRAEARAEARRARDADEPYTPEALGAKFGQDSEWGAARLDEIRQSLDELLSGWWAAREDDGSSAGRRLSDEDVRRLADAVELRYRDGVGGPGTRSADRLRGRLVHVLELAQNLGGQPSIADVRDVRLVADLIRDTVRIPGPTVTTADVHHLVQELTETTTNARPHELRYLAGVVRRVEQGLEQRGEQRRATVSELRTHWRHGATQAVTLRMGTHTENTVAYPASTASTRWWRDFHGGRVDLDQVRREMGIIAGQEPLIVVVEARRRNPIGAEKSFLISDTVRGTTAHLETPRELGQWVAGTEQYQHVAANNHHGPVVLVVTGGNAALGVHLGRDELTRGFAEGLNVGGDGSRQVLLAEGYVAHDPAGLGLIAAGPRPGDRRDVPGPVLRSGMRASVLTLRQGSRAQNTIAYPVDAADRDALQRQYDSDSTPQTARADAPMFVLAHTTPRGEFILADRDTWETQHVSPREFARRAVEDARYHGITRPYDDRSIIVHVYDGESQRTLPDGAQGELAESFGEAGHRGRIYAMEWDSAAQRLIPAVVDLWSPRVRLAIRAGSRVLDAIAYPRSRDESAVWTWWAESGPDLDWLPAEVRDESPVLVLTRPDPDGTFADINPTTLRRRVEPLSAGAFGREVAAAVGEIATSDPSRAVIVLAVQPIGGLALSEHARQQLASGLGRYGHDGPVYVANAVTNHDGGNIRYEIGDVTLAGERPRDAGMPVRELASDPSHRLLAAGGTPADVDWWRQWSSFGFRPVGHYWLGLNSATTVLARLWDNEFVTPSGTLSAFEFGRQVAGSGPYQTSITALPDAQVLLATVGAETGLSEHAAHEFARGVWSNDPDRIILVTDQDFRLQSNEDSNAELYLGEDFPRLVPPQHWSPVAGSSRPAADDVAAVLTYPASPTPAPPFVVDTDWFVAEAGHRSPAVVVARSMRGRFHVMDPLTTKIRVLGPSDFGTIVARSAEFRQAVRDDPARPVVVVFDRWPSGLTEQDARSLAETLRGEDIQRPVFLSMGQFQNHETGSRPYALVEAPSAQSAVLTHPASAADAPRPLLISALGGRHEEIFHQLRSFGVSRLLSELGYRGAQPPIVILASRQGDHFIRPGGRLSLAHYADLGSNLAENPNYLEATRGDWRRPVVIVPVGGPRDSDARTDELAGFLSGLLGTPDADRPVYIAENNVRTDRLITPTSGGRLVESGLRLLTPDRLQLPAPQESLVSHTLRVGVGQESAANAVAFPAESDLPPQWTGWGSVERSWYGPMLHRAISEFDPDPLFVFVRVRNGQIAVVTDCDGSLAFVEPDPVGLGTRMQHSPQFQRAGGHSGRTVVIVADSEDYVPIPDWYARALAEGLRRVGGPPRPVYVYDGYHHAAFHTDAVLDRLRNVTPELNWQRPEGLQDPDDPLEAVPRYERDSPPNYDNAGEVASAIATVDRQREIALSGTARPAQPTEATEAEIATVHQRWNEHFQEAERALSALSADRVADLQARASTILASMWPRPRQGDTASAMAMQDLWDRMAQRVALRLYGDGRSETGAWAEAAAMAASAPSLPVVLAVRGSDESITYPAWTRSPGFAEVSADRGQLLVVLGSDRMVVPDESVTETRRSGTDVLARTDTGIGPQWMLYRADGTGPLPIEPPAELTRLTSPAPLMYFGPEDDAVALEAAALASDIPGVQVVGIHITPHGHARWPDGEAGPEESAQRVWHDRRFVAGLPVALFGCGAGQQPGPGNTSFAQRFATNLRSYVWATDASAVWQTHDGAVHATDTITTADGRMQPMFTNGHGTGQWTLLGPDGQPVLTRGPELRAALTGSTPPHYTDQTSPEPVIRWSDNSDADLARLHEERDEEMQADAAPQHGPEQEQEQAPQARPSALEMPEQQQEETLREQARATARDALTRGMPYTAHGLGERFSRDRQWGAERLAEIRNESLTPHLAPQEQQTRTGISPQEHQLRETAREEARRARAAGEPYNANALATRFDQRRRWGADRLAEIRNEDLTPPLILQAQQTQPGISPQGQEQQAEVQQVWEQTRAEANRAREQARAEAHRAREQASGEVREEAREEARRARALDAFVQRDREAREEARRALDAGEPYTAESLGQRFGRGRMWGARLLSEIRNENLTPPLTPQAQQTQPATSPQGRAEAQRAAREEARAEARRARDAGEPYTGAGLGQRFGRSAMWGRAQLAEIRYEDAATRPGSQQQAQEQPGPARRRMREQEQSTRQQAREEARRARDAGEPYTAAGLGQRFGVSAMRARRLLAEVGGEDAVIQPGLRERAEARAEARRARDAGEPHTAEALGARFGQDSEWGAARLEEIRRPLGEMLRGWWAASEDPAAAAGRVLSDEDVRRLADAVDLRYRDGVGEPGTRSADRLRGRLVHALMLTERVGGRPVVEDVRDVRLVADWIRDTGAMRGPAVFAADVHRVVQELTGGTTDARRQDVPFLADVVRRVQQRLEHAGEQRPATVEEVRAQWRRQATRIVTVAMGGSVENTVVYPVDEVSARWWRAFRGDGVDLGQVRGELGVAGDREPVMVVVEARRLTRTADRSFLIGDEVRGTSVQVETAGELGQRVADTEQYQRVAATNPDGPVVLVVLGGTAGLHLSHDVLARRFAEGLTASGESVRQVLLAEGYISHAPAGLGLVAAGSRPGARRDAPGLVLPSGAPPSFRSRGQIRGTARQSPIHGPTTAPWSPRVWLTVPAGSGVIDAVAFPRDYNQAAAWRRWVESGPDLAGLPAPVRDGSPILVLASRPSFFVSVDPETGTSSNLLPRELGRIVAGELREAYASDPSRPVVVFAVEPNDWTPVMGAQGPQELANGLRHYGHDGPVYVAAVVQRDDGGDIRFEIRHITPFEGRSRGTDPSDSYLPVREMTSADPGRRVLAAGGTSVDADWWSRWSENGVRVGDAERFGPGSTTVVLARLRGGEFVTPSGTLSAFEFGRRLAGSAPYQASITRHPDAPVVLAAVGAETGLGEHAAHDFAWGVRGTDPGRTVLVTDRDFRLRRENDMAVLPLDAGLLRFVPPPNWSPWAGPSRPADDSAVVLAYPSPLGPVLMPTVDTRWFASQTGHRRPLVVMARSAGGRFHVLDPSTEQTRILGPSDFGTSVARSAEFQQAVSDDPARPVVVMLNQWPSGLTEQDARALAEGLRGDGIQRPVFLSLGQIQNHETGPRPYALIEAPSAQSALLTNPASATDAARPLLISALGSRHEEVSAQLRSFGISRLLSQLEYGGTQQPIVILTSRHDEDFIAPGRRRNLPPARAGAELAENPEYLEAIRGDWRRPVVIVPVGGPNDPNARTQDFTDFITGLLGTPDADRPVYIAEHNIRAYQLTTSADERLVEPGLRLLTPDRMQPLPPREDMVSHTLRVGVSEESAFNAVAFPAGRDLPPQWTGWGSLERTWYGPTLRRAMNEFDPDPLYVFVQVRNGQITVSNAAGVLDSPDPVALGLRMQQSPQFQHAGGHIDRTVVIVADSIGARLPDWYARALAEGLRRTGGPPRPVYVYDGYHHYASSAETALLWLRNVTPELNWQRPGQVRDPDDPLETVPRYVRGSLPAYDSAGEVAAAVAAVDRQRQAALSSAARPAQPAEVTEAEIATVHQRWTDQFHEAERTLSTLPADWAADLQARASTILASVWPRPRQGDTLSAMAMQGLWDRMAQRVAFRLYGDGRSETGAWAEAAAMAASVSSLPVVPGGAGPG</sequence>
<feature type="compositionally biased region" description="Low complexity" evidence="2">
    <location>
        <begin position="660"/>
        <end position="672"/>
    </location>
</feature>
<feature type="compositionally biased region" description="Basic and acidic residues" evidence="2">
    <location>
        <begin position="4552"/>
        <end position="4564"/>
    </location>
</feature>
<feature type="compositionally biased region" description="Gly residues" evidence="2">
    <location>
        <begin position="1921"/>
        <end position="1936"/>
    </location>
</feature>
<proteinExistence type="predicted"/>
<feature type="region of interest" description="Disordered" evidence="2">
    <location>
        <begin position="439"/>
        <end position="458"/>
    </location>
</feature>
<feature type="compositionally biased region" description="Basic and acidic residues" evidence="2">
    <location>
        <begin position="1558"/>
        <end position="1567"/>
    </location>
</feature>
<feature type="compositionally biased region" description="Basic and acidic residues" evidence="2">
    <location>
        <begin position="4820"/>
        <end position="4841"/>
    </location>
</feature>
<feature type="region of interest" description="Disordered" evidence="2">
    <location>
        <begin position="1267"/>
        <end position="1299"/>
    </location>
</feature>
<feature type="compositionally biased region" description="Basic and acidic residues" evidence="2">
    <location>
        <begin position="1905"/>
        <end position="1920"/>
    </location>
</feature>
<feature type="region of interest" description="Disordered" evidence="2">
    <location>
        <begin position="4534"/>
        <end position="4571"/>
    </location>
</feature>
<feature type="compositionally biased region" description="Low complexity" evidence="2">
    <location>
        <begin position="4454"/>
        <end position="4474"/>
    </location>
</feature>
<dbReference type="EMBL" id="JACHIW010000002">
    <property type="protein sequence ID" value="MBB5159145.1"/>
    <property type="molecule type" value="Genomic_DNA"/>
</dbReference>
<feature type="compositionally biased region" description="Low complexity" evidence="2">
    <location>
        <begin position="4725"/>
        <end position="4740"/>
    </location>
</feature>
<evidence type="ECO:0000313" key="5">
    <source>
        <dbReference type="Proteomes" id="UP000584374"/>
    </source>
</evidence>
<feature type="compositionally biased region" description="Low complexity" evidence="2">
    <location>
        <begin position="686"/>
        <end position="706"/>
    </location>
</feature>
<keyword evidence="3" id="KW-1133">Transmembrane helix</keyword>
<feature type="compositionally biased region" description="Low complexity" evidence="2">
    <location>
        <begin position="1165"/>
        <end position="1174"/>
    </location>
</feature>
<feature type="coiled-coil region" evidence="1">
    <location>
        <begin position="4627"/>
        <end position="4661"/>
    </location>
</feature>
<feature type="region of interest" description="Disordered" evidence="2">
    <location>
        <begin position="4797"/>
        <end position="4845"/>
    </location>
</feature>
<feature type="region of interest" description="Disordered" evidence="2">
    <location>
        <begin position="5261"/>
        <end position="5293"/>
    </location>
</feature>
<evidence type="ECO:0000256" key="3">
    <source>
        <dbReference type="SAM" id="Phobius"/>
    </source>
</evidence>
<feature type="compositionally biased region" description="Basic and acidic residues" evidence="2">
    <location>
        <begin position="1765"/>
        <end position="1788"/>
    </location>
</feature>
<keyword evidence="1" id="KW-0175">Coiled coil</keyword>
<feature type="compositionally biased region" description="Basic and acidic residues" evidence="2">
    <location>
        <begin position="352"/>
        <end position="364"/>
    </location>
</feature>
<organism evidence="4 5">
    <name type="scientific">Saccharopolyspora phatthalungensis</name>
    <dbReference type="NCBI Taxonomy" id="664693"/>
    <lineage>
        <taxon>Bacteria</taxon>
        <taxon>Bacillati</taxon>
        <taxon>Actinomycetota</taxon>
        <taxon>Actinomycetes</taxon>
        <taxon>Pseudonocardiales</taxon>
        <taxon>Pseudonocardiaceae</taxon>
        <taxon>Saccharopolyspora</taxon>
    </lineage>
</organism>
<comment type="caution">
    <text evidence="4">The sequence shown here is derived from an EMBL/GenBank/DDBJ whole genome shotgun (WGS) entry which is preliminary data.</text>
</comment>
<feature type="compositionally biased region" description="Basic and acidic residues" evidence="2">
    <location>
        <begin position="1578"/>
        <end position="1622"/>
    </location>
</feature>
<gene>
    <name evidence="4" type="ORF">BJ970_006744</name>
</gene>
<feature type="compositionally biased region" description="Polar residues" evidence="2">
    <location>
        <begin position="644"/>
        <end position="653"/>
    </location>
</feature>
<feature type="coiled-coil region" evidence="1">
    <location>
        <begin position="2597"/>
        <end position="2624"/>
    </location>
</feature>
<dbReference type="RefSeq" id="WP_184731385.1">
    <property type="nucleotide sequence ID" value="NZ_JACHIW010000002.1"/>
</dbReference>
<feature type="compositionally biased region" description="Low complexity" evidence="2">
    <location>
        <begin position="464"/>
        <end position="481"/>
    </location>
</feature>
<evidence type="ECO:0000256" key="1">
    <source>
        <dbReference type="SAM" id="Coils"/>
    </source>
</evidence>
<feature type="region of interest" description="Disordered" evidence="2">
    <location>
        <begin position="1868"/>
        <end position="1942"/>
    </location>
</feature>
<feature type="compositionally biased region" description="Polar residues" evidence="2">
    <location>
        <begin position="943"/>
        <end position="960"/>
    </location>
</feature>
<accession>A0A840QJK6</accession>
<protein>
    <submittedName>
        <fullName evidence="4">Uncharacterized protein</fullName>
    </submittedName>
</protein>
<feature type="compositionally biased region" description="Polar residues" evidence="2">
    <location>
        <begin position="4412"/>
        <end position="4425"/>
    </location>
</feature>
<feature type="compositionally biased region" description="Polar residues" evidence="2">
    <location>
        <begin position="4539"/>
        <end position="4551"/>
    </location>
</feature>
<feature type="region of interest" description="Disordered" evidence="2">
    <location>
        <begin position="911"/>
        <end position="993"/>
    </location>
</feature>
<dbReference type="Proteomes" id="UP000584374">
    <property type="component" value="Unassembled WGS sequence"/>
</dbReference>
<feature type="compositionally biased region" description="Basic and acidic residues" evidence="2">
    <location>
        <begin position="1312"/>
        <end position="1348"/>
    </location>
</feature>
<feature type="region of interest" description="Disordered" evidence="2">
    <location>
        <begin position="1765"/>
        <end position="1802"/>
    </location>
</feature>
<feature type="region of interest" description="Disordered" evidence="2">
    <location>
        <begin position="464"/>
        <end position="754"/>
    </location>
</feature>
<evidence type="ECO:0000313" key="4">
    <source>
        <dbReference type="EMBL" id="MBB5159145.1"/>
    </source>
</evidence>
<feature type="compositionally biased region" description="Low complexity" evidence="2">
    <location>
        <begin position="802"/>
        <end position="815"/>
    </location>
</feature>
<feature type="region of interest" description="Disordered" evidence="2">
    <location>
        <begin position="352"/>
        <end position="405"/>
    </location>
</feature>
<feature type="region of interest" description="Disordered" evidence="2">
    <location>
        <begin position="4409"/>
        <end position="4433"/>
    </location>
</feature>
<feature type="compositionally biased region" description="Basic and acidic residues" evidence="2">
    <location>
        <begin position="1268"/>
        <end position="1288"/>
    </location>
</feature>
<reference evidence="4 5" key="1">
    <citation type="submission" date="2020-08" db="EMBL/GenBank/DDBJ databases">
        <title>Sequencing the genomes of 1000 actinobacteria strains.</title>
        <authorList>
            <person name="Klenk H.-P."/>
        </authorList>
    </citation>
    <scope>NUCLEOTIDE SEQUENCE [LARGE SCALE GENOMIC DNA]</scope>
    <source>
        <strain evidence="4 5">DSM 45584</strain>
    </source>
</reference>
<feature type="compositionally biased region" description="Gly residues" evidence="2">
    <location>
        <begin position="493"/>
        <end position="507"/>
    </location>
</feature>
<keyword evidence="3" id="KW-0812">Transmembrane</keyword>
<keyword evidence="3" id="KW-0472">Membrane</keyword>
<feature type="compositionally biased region" description="Polar residues" evidence="2">
    <location>
        <begin position="971"/>
        <end position="982"/>
    </location>
</feature>
<feature type="region of interest" description="Disordered" evidence="2">
    <location>
        <begin position="4725"/>
        <end position="4777"/>
    </location>
</feature>
<keyword evidence="5" id="KW-1185">Reference proteome</keyword>
<feature type="region of interest" description="Disordered" evidence="2">
    <location>
        <begin position="1647"/>
        <end position="1689"/>
    </location>
</feature>
<feature type="region of interest" description="Disordered" evidence="2">
    <location>
        <begin position="4445"/>
        <end position="4489"/>
    </location>
</feature>
<feature type="region of interest" description="Disordered" evidence="2">
    <location>
        <begin position="1080"/>
        <end position="1174"/>
    </location>
</feature>